<organism evidence="1 2">
    <name type="scientific">Rhizobium viscosum</name>
    <name type="common">Arthrobacter viscosus</name>
    <dbReference type="NCBI Taxonomy" id="1673"/>
    <lineage>
        <taxon>Bacteria</taxon>
        <taxon>Pseudomonadati</taxon>
        <taxon>Pseudomonadota</taxon>
        <taxon>Alphaproteobacteria</taxon>
        <taxon>Hyphomicrobiales</taxon>
        <taxon>Rhizobiaceae</taxon>
        <taxon>Rhizobium/Agrobacterium group</taxon>
        <taxon>Rhizobium</taxon>
    </lineage>
</organism>
<sequence length="111" mass="12432">MSRYTITVTNLANQDADPLAVIGYDRPLQTYFLQAFPDEEGEDLALWLGTDYRAFETLSSLRSAAMADGYDFMPLSSQTVQHLIDDHAREATRILSDEIADQFLNGPPSSR</sequence>
<evidence type="ECO:0000313" key="1">
    <source>
        <dbReference type="EMBL" id="MBE1508794.1"/>
    </source>
</evidence>
<protein>
    <submittedName>
        <fullName evidence="1">Uncharacterized protein</fullName>
    </submittedName>
</protein>
<name>A0ABR9IZZ5_RHIVS</name>
<dbReference type="EMBL" id="JADBEC010000002">
    <property type="protein sequence ID" value="MBE1508794.1"/>
    <property type="molecule type" value="Genomic_DNA"/>
</dbReference>
<keyword evidence="2" id="KW-1185">Reference proteome</keyword>
<evidence type="ECO:0000313" key="2">
    <source>
        <dbReference type="Proteomes" id="UP000620262"/>
    </source>
</evidence>
<accession>A0ABR9IZZ5</accession>
<gene>
    <name evidence="1" type="ORF">H4W29_006039</name>
</gene>
<dbReference type="Proteomes" id="UP000620262">
    <property type="component" value="Unassembled WGS sequence"/>
</dbReference>
<proteinExistence type="predicted"/>
<dbReference type="RefSeq" id="WP_192732333.1">
    <property type="nucleotide sequence ID" value="NZ_BAAAVL010000011.1"/>
</dbReference>
<reference evidence="1 2" key="1">
    <citation type="submission" date="2020-10" db="EMBL/GenBank/DDBJ databases">
        <title>Sequencing the genomes of 1000 actinobacteria strains.</title>
        <authorList>
            <person name="Klenk H.-P."/>
        </authorList>
    </citation>
    <scope>NUCLEOTIDE SEQUENCE [LARGE SCALE GENOMIC DNA]</scope>
    <source>
        <strain evidence="1 2">DSM 7307</strain>
    </source>
</reference>
<comment type="caution">
    <text evidence="1">The sequence shown here is derived from an EMBL/GenBank/DDBJ whole genome shotgun (WGS) entry which is preliminary data.</text>
</comment>